<dbReference type="InterPro" id="IPR051251">
    <property type="entry name" value="STK_FNIP-Repeat"/>
</dbReference>
<protein>
    <submittedName>
        <fullName evidence="1">Uncharacterized protein</fullName>
    </submittedName>
</protein>
<dbReference type="PANTHER" id="PTHR32134">
    <property type="entry name" value="FNIP REPEAT-CONTAINING PROTEIN"/>
    <property type="match status" value="1"/>
</dbReference>
<gene>
    <name evidence="1" type="ORF">JKP88DRAFT_334512</name>
</gene>
<dbReference type="Gene3D" id="3.80.10.10">
    <property type="entry name" value="Ribonuclease Inhibitor"/>
    <property type="match status" value="1"/>
</dbReference>
<dbReference type="InterPro" id="IPR032675">
    <property type="entry name" value="LRR_dom_sf"/>
</dbReference>
<dbReference type="InterPro" id="IPR008615">
    <property type="entry name" value="FNIP"/>
</dbReference>
<dbReference type="PANTHER" id="PTHR32134:SF169">
    <property type="entry name" value="FNIP REPEAT-CONTAINING PROTEIN-RELATED"/>
    <property type="match status" value="1"/>
</dbReference>
<comment type="caution">
    <text evidence="1">The sequence shown here is derived from an EMBL/GenBank/DDBJ whole genome shotgun (WGS) entry which is preliminary data.</text>
</comment>
<evidence type="ECO:0000313" key="2">
    <source>
        <dbReference type="Proteomes" id="UP000664859"/>
    </source>
</evidence>
<dbReference type="AlphaFoldDB" id="A0A835YKF5"/>
<sequence length="332" mass="36608">MRLRLKPAVRVRLSEKSLIRYSAICLTTRILELSMIDMMGVPLLYFPKYLRKWTVLQSVPLTRVSIPNVERVDVLYIEDDSKGGTWLRQLLEGLLLQRCSIGSLHLDTDLCAEAARPTAFPEGLERLVIYNDSAEVLQDTGTADGTAILAVPDSVKDLQLDAKLVPARVPSALLHLKIMCGESSEQLQYVADIEGLQTLTLDECTRTAPMVYPSNLRSLTIEESCDDSDPSLADIGSLPAGLKTLRIVSLWIHHLLGELPVALEALDLRESRMFNQPLGKLPEGLKTLHLGPAFTQELGRLPPSLIELTVPMQYPHALAVPAGTRVTLCKGT</sequence>
<dbReference type="SUPFAM" id="SSF52047">
    <property type="entry name" value="RNI-like"/>
    <property type="match status" value="1"/>
</dbReference>
<dbReference type="EMBL" id="JAFCMP010000533">
    <property type="protein sequence ID" value="KAG5176775.1"/>
    <property type="molecule type" value="Genomic_DNA"/>
</dbReference>
<dbReference type="Proteomes" id="UP000664859">
    <property type="component" value="Unassembled WGS sequence"/>
</dbReference>
<organism evidence="1 2">
    <name type="scientific">Tribonema minus</name>
    <dbReference type="NCBI Taxonomy" id="303371"/>
    <lineage>
        <taxon>Eukaryota</taxon>
        <taxon>Sar</taxon>
        <taxon>Stramenopiles</taxon>
        <taxon>Ochrophyta</taxon>
        <taxon>PX clade</taxon>
        <taxon>Xanthophyceae</taxon>
        <taxon>Tribonematales</taxon>
        <taxon>Tribonemataceae</taxon>
        <taxon>Tribonema</taxon>
    </lineage>
</organism>
<accession>A0A835YKF5</accession>
<dbReference type="Pfam" id="PF05725">
    <property type="entry name" value="FNIP"/>
    <property type="match status" value="1"/>
</dbReference>
<evidence type="ECO:0000313" key="1">
    <source>
        <dbReference type="EMBL" id="KAG5176775.1"/>
    </source>
</evidence>
<keyword evidence="2" id="KW-1185">Reference proteome</keyword>
<name>A0A835YKF5_9STRA</name>
<reference evidence="1" key="1">
    <citation type="submission" date="2021-02" db="EMBL/GenBank/DDBJ databases">
        <title>First Annotated Genome of the Yellow-green Alga Tribonema minus.</title>
        <authorList>
            <person name="Mahan K.M."/>
        </authorList>
    </citation>
    <scope>NUCLEOTIDE SEQUENCE</scope>
    <source>
        <strain evidence="1">UTEX B ZZ1240</strain>
    </source>
</reference>
<proteinExistence type="predicted"/>